<comment type="similarity">
    <text evidence="9">Belongs to the methyl-accepting chemotaxis (MCP) protein family.</text>
</comment>
<evidence type="ECO:0000256" key="1">
    <source>
        <dbReference type="ARBA" id="ARBA00004651"/>
    </source>
</evidence>
<evidence type="ECO:0000256" key="4">
    <source>
        <dbReference type="ARBA" id="ARBA00022500"/>
    </source>
</evidence>
<dbReference type="SMART" id="SM00283">
    <property type="entry name" value="MA"/>
    <property type="match status" value="1"/>
</dbReference>
<dbReference type="Gene3D" id="1.10.287.950">
    <property type="entry name" value="Methyl-accepting chemotaxis protein"/>
    <property type="match status" value="1"/>
</dbReference>
<feature type="domain" description="HAMP" evidence="14">
    <location>
        <begin position="301"/>
        <end position="353"/>
    </location>
</feature>
<evidence type="ECO:0000313" key="15">
    <source>
        <dbReference type="EMBL" id="RQW72309.1"/>
    </source>
</evidence>
<feature type="coiled-coil region" evidence="11">
    <location>
        <begin position="345"/>
        <end position="372"/>
    </location>
</feature>
<dbReference type="GO" id="GO:0006935">
    <property type="term" value="P:chemotaxis"/>
    <property type="evidence" value="ECO:0007669"/>
    <property type="project" value="UniProtKB-KW"/>
</dbReference>
<evidence type="ECO:0000256" key="6">
    <source>
        <dbReference type="ARBA" id="ARBA00022989"/>
    </source>
</evidence>
<feature type="domain" description="Methyl-accepting transducer" evidence="13">
    <location>
        <begin position="372"/>
        <end position="608"/>
    </location>
</feature>
<accession>A0A3N9U6Q9</accession>
<dbReference type="SUPFAM" id="SSF58104">
    <property type="entry name" value="Methyl-accepting chemotaxis protein (MCP) signaling domain"/>
    <property type="match status" value="1"/>
</dbReference>
<evidence type="ECO:0000313" key="16">
    <source>
        <dbReference type="Proteomes" id="UP000274033"/>
    </source>
</evidence>
<dbReference type="InterPro" id="IPR004089">
    <property type="entry name" value="MCPsignal_dom"/>
</dbReference>
<comment type="subcellular location">
    <subcellularLocation>
        <location evidence="1">Cell membrane</location>
        <topology evidence="1">Multi-pass membrane protein</topology>
    </subcellularLocation>
</comment>
<dbReference type="Gene3D" id="1.10.8.500">
    <property type="entry name" value="HAMP domain in histidine kinase"/>
    <property type="match status" value="1"/>
</dbReference>
<gene>
    <name evidence="15" type="ORF">EBB45_18325</name>
</gene>
<evidence type="ECO:0000256" key="5">
    <source>
        <dbReference type="ARBA" id="ARBA00022692"/>
    </source>
</evidence>
<evidence type="ECO:0000256" key="11">
    <source>
        <dbReference type="SAM" id="Coils"/>
    </source>
</evidence>
<dbReference type="CDD" id="cd06225">
    <property type="entry name" value="HAMP"/>
    <property type="match status" value="1"/>
</dbReference>
<proteinExistence type="inferred from homology"/>
<dbReference type="EMBL" id="RRCT01000028">
    <property type="protein sequence ID" value="RQW72309.1"/>
    <property type="molecule type" value="Genomic_DNA"/>
</dbReference>
<protein>
    <submittedName>
        <fullName evidence="15">Methyl-accepting chemotaxis protein</fullName>
    </submittedName>
</protein>
<evidence type="ECO:0000256" key="12">
    <source>
        <dbReference type="SAM" id="Phobius"/>
    </source>
</evidence>
<keyword evidence="7 12" id="KW-0472">Membrane</keyword>
<dbReference type="PROSITE" id="PS50885">
    <property type="entry name" value="HAMP"/>
    <property type="match status" value="1"/>
</dbReference>
<dbReference type="PROSITE" id="PS50111">
    <property type="entry name" value="CHEMOTAXIS_TRANSDUC_2"/>
    <property type="match status" value="1"/>
</dbReference>
<keyword evidence="8 10" id="KW-0807">Transducer</keyword>
<evidence type="ECO:0000256" key="9">
    <source>
        <dbReference type="ARBA" id="ARBA00029447"/>
    </source>
</evidence>
<dbReference type="AlphaFoldDB" id="A0A3N9U6Q9"/>
<keyword evidence="3" id="KW-0488">Methylation</keyword>
<feature type="coiled-coil region" evidence="11">
    <location>
        <begin position="583"/>
        <end position="652"/>
    </location>
</feature>
<dbReference type="Pfam" id="PF00015">
    <property type="entry name" value="MCPsignal"/>
    <property type="match status" value="1"/>
</dbReference>
<dbReference type="GO" id="GO:0005886">
    <property type="term" value="C:plasma membrane"/>
    <property type="evidence" value="ECO:0007669"/>
    <property type="project" value="UniProtKB-SubCell"/>
</dbReference>
<dbReference type="Pfam" id="PF02743">
    <property type="entry name" value="dCache_1"/>
    <property type="match status" value="1"/>
</dbReference>
<keyword evidence="4" id="KW-0145">Chemotaxis</keyword>
<dbReference type="CDD" id="cd12912">
    <property type="entry name" value="PDC2_MCP_like"/>
    <property type="match status" value="1"/>
</dbReference>
<dbReference type="CDD" id="cd11386">
    <property type="entry name" value="MCP_signal"/>
    <property type="match status" value="1"/>
</dbReference>
<dbReference type="RefSeq" id="WP_124766792.1">
    <property type="nucleotide sequence ID" value="NZ_JAFBDY010000029.1"/>
</dbReference>
<reference evidence="15 16" key="1">
    <citation type="journal article" date="2013" name="J. Microbiol.">
        <title>Lysinibacillus chungkukjangi sp. nov., isolated from Chungkukjang, Korean fermented soybean food.</title>
        <authorList>
            <person name="Kim S.J."/>
            <person name="Jang Y.H."/>
            <person name="Hamada M."/>
            <person name="Ahn J.H."/>
            <person name="Weon H.Y."/>
            <person name="Suzuki K."/>
            <person name="Whang K.S."/>
            <person name="Kwon S.W."/>
        </authorList>
    </citation>
    <scope>NUCLEOTIDE SEQUENCE [LARGE SCALE GENOMIC DNA]</scope>
    <source>
        <strain evidence="15 16">MCCC 1A12701</strain>
    </source>
</reference>
<dbReference type="InterPro" id="IPR033479">
    <property type="entry name" value="dCache_1"/>
</dbReference>
<dbReference type="InterPro" id="IPR029151">
    <property type="entry name" value="Sensor-like_sf"/>
</dbReference>
<evidence type="ECO:0000256" key="7">
    <source>
        <dbReference type="ARBA" id="ARBA00023136"/>
    </source>
</evidence>
<organism evidence="15 16">
    <name type="scientific">Lysinibacillus composti</name>
    <dbReference type="NCBI Taxonomy" id="720633"/>
    <lineage>
        <taxon>Bacteria</taxon>
        <taxon>Bacillati</taxon>
        <taxon>Bacillota</taxon>
        <taxon>Bacilli</taxon>
        <taxon>Bacillales</taxon>
        <taxon>Bacillaceae</taxon>
        <taxon>Lysinibacillus</taxon>
    </lineage>
</organism>
<evidence type="ECO:0000256" key="10">
    <source>
        <dbReference type="PROSITE-ProRule" id="PRU00284"/>
    </source>
</evidence>
<name>A0A3N9U6Q9_9BACI</name>
<keyword evidence="6 12" id="KW-1133">Transmembrane helix</keyword>
<evidence type="ECO:0000256" key="8">
    <source>
        <dbReference type="ARBA" id="ARBA00023224"/>
    </source>
</evidence>
<sequence>MKKLRLPKLRNLRPKLIFAFAFILIIPSIIIGTRSYIAAKDAINNELINGIEDNLNILNLSIDNAIEPKIHDVGKISNQFNATSLQKKNTKEIEAYLEQYLELHPEIETIYIGLADGTLVIPNAEVGADFDARERTWFKEAMTQKGQAVISDPYVSVTTNDVVVAVSQSTGDGAGVIGIDLKMSYLQEITQLINIGREGYALILDKNGNYIVHPENEPGTEAKESFYENMYKEQTGSFEYNLAGQEKLMKYTTNELTGWKIGGNIYTSEISEAASPILHATLVVIVIALIVGSLMVYLIVRSIVAPIKDLKEKAITISNGDLTQSIKVITTDEIGLLGQAFIGMQENLKSLLRKVEQNAEQVAASAEELSASSEETSAATEQVSTSIQHVSASAEKQKESVETSVLALKEISDGAIHIAHFSSEVTELTQEASKKALSGGESVGKILNQMESIHDSVSKSNKMIHSLTERSKQVDSILKIITGIAEQTNLLSLNASIEAARAGEHGKGFAVVANEVKKLAEQSRESAKDIQEIISAIQNDTENTVKIMSHVTQEVNDGVQISNEAVTQFYGIIETMNKVTPQMEEVSATVEQVSASIQEVTERANQNAFIAQGNAAASEEVAASAEQQLAAMEEISASAQALTEMAEELQILISKFKY</sequence>
<dbReference type="GO" id="GO:0007165">
    <property type="term" value="P:signal transduction"/>
    <property type="evidence" value="ECO:0007669"/>
    <property type="project" value="UniProtKB-KW"/>
</dbReference>
<dbReference type="PANTHER" id="PTHR32089:SF114">
    <property type="entry name" value="METHYL-ACCEPTING CHEMOTAXIS PROTEIN MCPB"/>
    <property type="match status" value="1"/>
</dbReference>
<evidence type="ECO:0000259" key="14">
    <source>
        <dbReference type="PROSITE" id="PS50885"/>
    </source>
</evidence>
<feature type="transmembrane region" description="Helical" evidence="12">
    <location>
        <begin position="277"/>
        <end position="300"/>
    </location>
</feature>
<dbReference type="Gene3D" id="3.30.450.20">
    <property type="entry name" value="PAS domain"/>
    <property type="match status" value="2"/>
</dbReference>
<evidence type="ECO:0000259" key="13">
    <source>
        <dbReference type="PROSITE" id="PS50111"/>
    </source>
</evidence>
<evidence type="ECO:0000256" key="3">
    <source>
        <dbReference type="ARBA" id="ARBA00022481"/>
    </source>
</evidence>
<comment type="caution">
    <text evidence="15">The sequence shown here is derived from an EMBL/GenBank/DDBJ whole genome shotgun (WGS) entry which is preliminary data.</text>
</comment>
<dbReference type="PANTHER" id="PTHR32089">
    <property type="entry name" value="METHYL-ACCEPTING CHEMOTAXIS PROTEIN MCPB"/>
    <property type="match status" value="1"/>
</dbReference>
<evidence type="ECO:0000256" key="2">
    <source>
        <dbReference type="ARBA" id="ARBA00022475"/>
    </source>
</evidence>
<keyword evidence="2" id="KW-1003">Cell membrane</keyword>
<dbReference type="Proteomes" id="UP000274033">
    <property type="component" value="Unassembled WGS sequence"/>
</dbReference>
<keyword evidence="5 12" id="KW-0812">Transmembrane</keyword>
<dbReference type="SUPFAM" id="SSF103190">
    <property type="entry name" value="Sensory domain-like"/>
    <property type="match status" value="1"/>
</dbReference>
<dbReference type="CDD" id="cd18773">
    <property type="entry name" value="PDC1_HK_sensor"/>
    <property type="match status" value="1"/>
</dbReference>
<keyword evidence="11" id="KW-0175">Coiled coil</keyword>
<dbReference type="OrthoDB" id="9760371at2"/>
<keyword evidence="16" id="KW-1185">Reference proteome</keyword>
<dbReference type="InterPro" id="IPR003660">
    <property type="entry name" value="HAMP_dom"/>
</dbReference>
<dbReference type="Pfam" id="PF00672">
    <property type="entry name" value="HAMP"/>
    <property type="match status" value="1"/>
</dbReference>
<dbReference type="SMART" id="SM00304">
    <property type="entry name" value="HAMP"/>
    <property type="match status" value="1"/>
</dbReference>